<reference key="3">
    <citation type="submission" date="2010-02" db="EMBL/GenBank/DDBJ databases">
        <title>Complete genome sequence of Thermosphaera aggregans type strain (M11TL).</title>
        <authorList>
            <consortium name="US DOE Joint Genome Institute (JGI-PGF)"/>
            <person name="Spring S."/>
            <person name="Lapidus A."/>
            <person name="Munk C."/>
            <person name="Schroeder M."/>
            <person name="Glavina Del Rio T."/>
            <person name="Tice H."/>
            <person name="Copeland A."/>
            <person name="Cheng J.-F."/>
            <person name="Lucas S."/>
            <person name="Chen F."/>
            <person name="Nolan M."/>
            <person name="Bruce D."/>
            <person name="Goodwin L."/>
            <person name="Pitluck S."/>
            <person name="Ivanova N."/>
            <person name="Mavromatis K."/>
            <person name="Ovchinnikova G."/>
            <person name="Pati A."/>
            <person name="Chen A."/>
            <person name="Palaniappan K."/>
            <person name="Land M."/>
            <person name="Hauser L."/>
            <person name="Chang Y.-J."/>
            <person name="Jeffries C.C."/>
            <person name="Brettin T."/>
            <person name="Detter J.C."/>
            <person name="Tapia R."/>
            <person name="Han C."/>
            <person name="Chain P."/>
            <person name="Heimerl T."/>
            <person name="Weik F."/>
            <person name="Goker M."/>
            <person name="Rachel R."/>
            <person name="Bristow J."/>
            <person name="Eisen J.A."/>
            <person name="Markowitz V."/>
            <person name="Hugenholtz P."/>
            <person name="Kyrpides N.C."/>
            <person name="Klenk H.-P."/>
        </authorList>
    </citation>
    <scope>NUCLEOTIDE SEQUENCE</scope>
    <source>
        <strain>DSM 11486</strain>
    </source>
</reference>
<sequence length="81" mass="9291">MVSIGKSSVEFTSKVLIPLGPKKNTRMTTNPEKERHLIYLPLELNELWRKVYQSGEKIKIYIEVPNRSSRCHPISPVITAV</sequence>
<proteinExistence type="predicted"/>
<dbReference type="EMBL" id="CP001939">
    <property type="protein sequence ID" value="ADG91162.1"/>
    <property type="molecule type" value="Genomic_DNA"/>
</dbReference>
<accession>D5U212</accession>
<organism evidence="1 2">
    <name type="scientific">Thermosphaera aggregans (strain DSM 11486 / M11TL)</name>
    <dbReference type="NCBI Taxonomy" id="633148"/>
    <lineage>
        <taxon>Archaea</taxon>
        <taxon>Thermoproteota</taxon>
        <taxon>Thermoprotei</taxon>
        <taxon>Desulfurococcales</taxon>
        <taxon>Desulfurococcaceae</taxon>
        <taxon>Thermosphaera</taxon>
    </lineage>
</organism>
<dbReference type="HOGENOM" id="CLU_2565915_0_0_2"/>
<dbReference type="KEGG" id="tag:Tagg_0890"/>
<gene>
    <name evidence="1" type="ordered locus">Tagg_0890</name>
</gene>
<reference evidence="1 2" key="1">
    <citation type="journal article" date="2010" name="Stand. Genomic Sci.">
        <title>Complete genome sequence of Thermosphaera aggregans type strain (M11TL).</title>
        <authorList>
            <person name="Spring S."/>
            <person name="Rachel R."/>
            <person name="Lapidus A."/>
            <person name="Davenport K."/>
            <person name="Tice H."/>
            <person name="Copeland A."/>
            <person name="Cheng J.F."/>
            <person name="Lucas S."/>
            <person name="Chen F."/>
            <person name="Nolan M."/>
            <person name="Bruce D."/>
            <person name="Goodwin L."/>
            <person name="Pitluck S."/>
            <person name="Ivanova N."/>
            <person name="Mavromatis K."/>
            <person name="Ovchinnikova G."/>
            <person name="Pati A."/>
            <person name="Chen A."/>
            <person name="Palaniappan K."/>
            <person name="Land M."/>
            <person name="Hauser L."/>
            <person name="Chang Y.J."/>
            <person name="Jeffries C.C."/>
            <person name="Brettin T."/>
            <person name="Detter J.C."/>
            <person name="Tapia R."/>
            <person name="Han C."/>
            <person name="Heimerl T."/>
            <person name="Weikl F."/>
            <person name="Brambilla E."/>
            <person name="Goker M."/>
            <person name="Bristow J."/>
            <person name="Eisen J.A."/>
            <person name="Markowitz V."/>
            <person name="Hugenholtz P."/>
            <person name="Kyrpides N.C."/>
            <person name="Klenk H.P."/>
        </authorList>
    </citation>
    <scope>NUCLEOTIDE SEQUENCE [LARGE SCALE GENOMIC DNA]</scope>
    <source>
        <strain evidence="2">DSM 11486 / M11TL</strain>
    </source>
</reference>
<evidence type="ECO:0000313" key="1">
    <source>
        <dbReference type="EMBL" id="ADG91162.1"/>
    </source>
</evidence>
<evidence type="ECO:0000313" key="2">
    <source>
        <dbReference type="Proteomes" id="UP000002376"/>
    </source>
</evidence>
<dbReference type="STRING" id="633148.Tagg_0890"/>
<protein>
    <submittedName>
        <fullName evidence="1">Uncharacterized protein</fullName>
    </submittedName>
</protein>
<dbReference type="Proteomes" id="UP000002376">
    <property type="component" value="Chromosome"/>
</dbReference>
<dbReference type="AlphaFoldDB" id="D5U212"/>
<reference evidence="2" key="2">
    <citation type="journal article" date="2010" name="Stand. Genomic Sci.">
        <title>Complete genome sequence of Thermosphaera aggregans type strain (M11TLT).</title>
        <authorList>
            <person name="Spring S."/>
            <person name="Rachel R."/>
            <person name="Lapidus A."/>
            <person name="Davenport K."/>
            <person name="Tice H."/>
            <person name="Copeland A."/>
            <person name="Cheng J.-F."/>
            <person name="Lucas S."/>
            <person name="Chen F."/>
            <person name="Nolan M."/>
            <person name="Bruce D."/>
            <person name="Goodwin L."/>
            <person name="Pitluck S."/>
            <person name="Ivanova N."/>
            <person name="Mavromatis K."/>
            <person name="Ovchinnikova G."/>
            <person name="Pati A."/>
            <person name="Chen A."/>
            <person name="Palaniappan K."/>
            <person name="Land M."/>
            <person name="Hauser L."/>
            <person name="Chang Y.-J."/>
            <person name="Jeffries C.C."/>
            <person name="Brettin T."/>
            <person name="Detter J.C."/>
            <person name="Tapia R."/>
            <person name="Han C."/>
            <person name="Heimerl T."/>
            <person name="Weikl F."/>
            <person name="Brambilla E."/>
            <person name="Goker M."/>
            <person name="Bristow J."/>
            <person name="Eisen J.A."/>
            <person name="Markowitz V."/>
            <person name="Hugenholtz P."/>
            <person name="Kyrpides N.C."/>
            <person name="Klenk H.-P."/>
        </authorList>
    </citation>
    <scope>NUCLEOTIDE SEQUENCE [LARGE SCALE GENOMIC DNA]</scope>
    <source>
        <strain evidence="2">DSM 11486 / M11TL</strain>
    </source>
</reference>
<keyword evidence="2" id="KW-1185">Reference proteome</keyword>
<name>D5U212_THEAM</name>